<reference evidence="11" key="1">
    <citation type="submission" date="2018-11" db="EMBL/GenBank/DDBJ databases">
        <authorList>
            <person name="Alioto T."/>
            <person name="Alioto T."/>
        </authorList>
    </citation>
    <scope>NUCLEOTIDE SEQUENCE</scope>
</reference>
<dbReference type="Proteomes" id="UP000596742">
    <property type="component" value="Unassembled WGS sequence"/>
</dbReference>
<keyword evidence="5" id="KW-0479">Metal-binding</keyword>
<dbReference type="InterPro" id="IPR000001">
    <property type="entry name" value="Kringle"/>
</dbReference>
<keyword evidence="6" id="KW-0430">Lectin</keyword>
<dbReference type="InterPro" id="IPR013806">
    <property type="entry name" value="Kringle-like"/>
</dbReference>
<keyword evidence="12" id="KW-1185">Reference proteome</keyword>
<dbReference type="GO" id="GO:0046872">
    <property type="term" value="F:metal ion binding"/>
    <property type="evidence" value="ECO:0007669"/>
    <property type="project" value="UniProtKB-KW"/>
</dbReference>
<dbReference type="GO" id="GO:0001868">
    <property type="term" value="P:regulation of complement activation, lectin pathway"/>
    <property type="evidence" value="ECO:0007669"/>
    <property type="project" value="UniProtKB-ARBA"/>
</dbReference>
<dbReference type="GO" id="GO:0042806">
    <property type="term" value="F:fucose binding"/>
    <property type="evidence" value="ECO:0007669"/>
    <property type="project" value="UniProtKB-ARBA"/>
</dbReference>
<evidence type="ECO:0000259" key="10">
    <source>
        <dbReference type="PROSITE" id="PS50070"/>
    </source>
</evidence>
<evidence type="ECO:0000256" key="9">
    <source>
        <dbReference type="PROSITE-ProRule" id="PRU00121"/>
    </source>
</evidence>
<name>A0A8B6DZW9_MYTGA</name>
<dbReference type="InterPro" id="IPR018056">
    <property type="entry name" value="Kringle_CS"/>
</dbReference>
<dbReference type="PRINTS" id="PR00018">
    <property type="entry name" value="KRINGLE"/>
</dbReference>
<dbReference type="Pfam" id="PF22633">
    <property type="entry name" value="F5_F8_type_C_2"/>
    <property type="match status" value="3"/>
</dbReference>
<dbReference type="Gene3D" id="2.40.20.10">
    <property type="entry name" value="Plasminogen Kringle 4"/>
    <property type="match status" value="1"/>
</dbReference>
<dbReference type="GO" id="GO:0010185">
    <property type="term" value="P:regulation of cellular defense response"/>
    <property type="evidence" value="ECO:0007669"/>
    <property type="project" value="UniProtKB-ARBA"/>
</dbReference>
<organism evidence="11 12">
    <name type="scientific">Mytilus galloprovincialis</name>
    <name type="common">Mediterranean mussel</name>
    <dbReference type="NCBI Taxonomy" id="29158"/>
    <lineage>
        <taxon>Eukaryota</taxon>
        <taxon>Metazoa</taxon>
        <taxon>Spiralia</taxon>
        <taxon>Lophotrochozoa</taxon>
        <taxon>Mollusca</taxon>
        <taxon>Bivalvia</taxon>
        <taxon>Autobranchia</taxon>
        <taxon>Pteriomorphia</taxon>
        <taxon>Mytilida</taxon>
        <taxon>Mytiloidea</taxon>
        <taxon>Mytilidae</taxon>
        <taxon>Mytilinae</taxon>
        <taxon>Mytilus</taxon>
    </lineage>
</organism>
<dbReference type="InterPro" id="IPR006585">
    <property type="entry name" value="FTP1"/>
</dbReference>
<dbReference type="InterPro" id="IPR008979">
    <property type="entry name" value="Galactose-bd-like_sf"/>
</dbReference>
<proteinExistence type="inferred from homology"/>
<comment type="caution">
    <text evidence="9">Lacks conserved residue(s) required for the propagation of feature annotation.</text>
</comment>
<evidence type="ECO:0000256" key="6">
    <source>
        <dbReference type="ARBA" id="ARBA00022734"/>
    </source>
</evidence>
<evidence type="ECO:0000256" key="5">
    <source>
        <dbReference type="ARBA" id="ARBA00022723"/>
    </source>
</evidence>
<dbReference type="SUPFAM" id="SSF57440">
    <property type="entry name" value="Kringle-like"/>
    <property type="match status" value="1"/>
</dbReference>
<evidence type="ECO:0000256" key="3">
    <source>
        <dbReference type="ARBA" id="ARBA00011233"/>
    </source>
</evidence>
<dbReference type="EMBL" id="UYJE01004390">
    <property type="protein sequence ID" value="VDI27634.1"/>
    <property type="molecule type" value="Genomic_DNA"/>
</dbReference>
<gene>
    <name evidence="11" type="ORF">MGAL_10B031862</name>
</gene>
<feature type="domain" description="Kringle" evidence="10">
    <location>
        <begin position="252"/>
        <end position="322"/>
    </location>
</feature>
<comment type="similarity">
    <text evidence="2">Belongs to the fucolectin family.</text>
</comment>
<dbReference type="InterPro" id="IPR038178">
    <property type="entry name" value="Kringle_sf"/>
</dbReference>
<dbReference type="InterPro" id="IPR051941">
    <property type="entry name" value="BG_Antigen-Binding_Lectin"/>
</dbReference>
<dbReference type="Pfam" id="PF00051">
    <property type="entry name" value="Kringle"/>
    <property type="match status" value="1"/>
</dbReference>
<evidence type="ECO:0000256" key="7">
    <source>
        <dbReference type="ARBA" id="ARBA00022837"/>
    </source>
</evidence>
<comment type="caution">
    <text evidence="11">The sequence shown here is derived from an EMBL/GenBank/DDBJ whole genome shotgun (WGS) entry which is preliminary data.</text>
</comment>
<comment type="subunit">
    <text evidence="3">Homotrimer.</text>
</comment>
<dbReference type="AlphaFoldDB" id="A0A8B6DZW9"/>
<dbReference type="OrthoDB" id="6154638at2759"/>
<evidence type="ECO:0000313" key="11">
    <source>
        <dbReference type="EMBL" id="VDI27634.1"/>
    </source>
</evidence>
<dbReference type="PROSITE" id="PS00021">
    <property type="entry name" value="KRINGLE_1"/>
    <property type="match status" value="1"/>
</dbReference>
<keyword evidence="7" id="KW-0106">Calcium</keyword>
<dbReference type="Gene3D" id="2.60.120.260">
    <property type="entry name" value="Galactose-binding domain-like"/>
    <property type="match status" value="4"/>
</dbReference>
<dbReference type="SMART" id="SM00130">
    <property type="entry name" value="KR"/>
    <property type="match status" value="1"/>
</dbReference>
<dbReference type="CDD" id="cd00108">
    <property type="entry name" value="KR"/>
    <property type="match status" value="1"/>
</dbReference>
<dbReference type="SUPFAM" id="SSF49785">
    <property type="entry name" value="Galactose-binding domain-like"/>
    <property type="match status" value="3"/>
</dbReference>
<protein>
    <recommendedName>
        <fullName evidence="10">Kringle domain-containing protein</fullName>
    </recommendedName>
</protein>
<keyword evidence="4 9" id="KW-0420">Kringle</keyword>
<accession>A0A8B6DZW9</accession>
<dbReference type="PANTHER" id="PTHR45713:SF6">
    <property type="entry name" value="F5_8 TYPE C DOMAIN-CONTAINING PROTEIN"/>
    <property type="match status" value="1"/>
</dbReference>
<evidence type="ECO:0000256" key="8">
    <source>
        <dbReference type="ARBA" id="ARBA00023157"/>
    </source>
</evidence>
<dbReference type="PANTHER" id="PTHR45713">
    <property type="entry name" value="FTP DOMAIN-CONTAINING PROTEIN"/>
    <property type="match status" value="1"/>
</dbReference>
<evidence type="ECO:0000313" key="12">
    <source>
        <dbReference type="Proteomes" id="UP000596742"/>
    </source>
</evidence>
<dbReference type="PROSITE" id="PS50070">
    <property type="entry name" value="KRINGLE_2"/>
    <property type="match status" value="1"/>
</dbReference>
<sequence length="659" mass="73095">MGKWLKNIAVTVGQNLNSMKHCSKFKGPGKNGQVIELTCKSPIAGRYVKILRSGKGILGLAEVQVMGNTGKQLIPAKPKGKIVKPAKPKGINYALRRKASQSSTFHSKYAASQAVDGEENTFSATKKQNNAYWSVDLGKTVSVKQINIINRKDCCGNRLKDIAITVGLNFHKMKHCSKFKGPGKNGQVIELTCKSPIAGRYVKILRSGKEILSLAEVQVIGHTGKKLIAGKPKGKTVKPPKPKGQQCIMNPRGANYGGNISKTRSGRTCQAWGVQTPQKHKFSKKLADQKNYCRNPDNEPYGPWCYTTDAKKRWEYCAIPYCRKEIRRTKRNVQVLKRAKRSADDDLLLGEDLALGLEAKQSSWARRYAYVSQNGMDGVTDSLVETQRGQNPYWTVQLPKEEKIKGVVFINRVDCCGARFNNIQVMIGGKECATFKGPGEKGEIIPLRCSHPLTGKKVEVLLKGNGILSFAEIKIIAAEDADTEEFIDKAFKKNLKPDDFYAVLEKDVKPSERKDDQTIGLKKVALRADGYTTEQISSLSRDTTDDKGVDGSIHTYAHTKKQLDPWWIVDLTKNYKVKKIKVLSRTSKAGGGQNFKMVTALVGPDKENMKECGSFKGPAKRSQFITFNCKEPVNGKFVKLQSKGINSLSFAELQVYAIH</sequence>
<evidence type="ECO:0000256" key="1">
    <source>
        <dbReference type="ARBA" id="ARBA00002219"/>
    </source>
</evidence>
<keyword evidence="8" id="KW-1015">Disulfide bond</keyword>
<evidence type="ECO:0000256" key="4">
    <source>
        <dbReference type="ARBA" id="ARBA00022572"/>
    </source>
</evidence>
<comment type="function">
    <text evidence="1">Acts as a defensive agent. Recognizes blood group fucosylated oligosaccharides including A, B, H and Lewis B-type antigens. Does not recognize Lewis A antigen and has low affinity for monovalent haptens.</text>
</comment>
<dbReference type="SMART" id="SM00607">
    <property type="entry name" value="FTP"/>
    <property type="match status" value="3"/>
</dbReference>
<evidence type="ECO:0000256" key="2">
    <source>
        <dbReference type="ARBA" id="ARBA00010147"/>
    </source>
</evidence>